<proteinExistence type="predicted"/>
<dbReference type="PROSITE" id="PS50977">
    <property type="entry name" value="HTH_TETR_2"/>
    <property type="match status" value="1"/>
</dbReference>
<dbReference type="EMBL" id="SCWB01000013">
    <property type="protein sequence ID" value="TDM07707.1"/>
    <property type="molecule type" value="Genomic_DNA"/>
</dbReference>
<dbReference type="Pfam" id="PF14278">
    <property type="entry name" value="TetR_C_8"/>
    <property type="match status" value="1"/>
</dbReference>
<organism evidence="4 5">
    <name type="scientific">Macrococcus lamae</name>
    <dbReference type="NCBI Taxonomy" id="198484"/>
    <lineage>
        <taxon>Bacteria</taxon>
        <taxon>Bacillati</taxon>
        <taxon>Bacillota</taxon>
        <taxon>Bacilli</taxon>
        <taxon>Bacillales</taxon>
        <taxon>Staphylococcaceae</taxon>
        <taxon>Macrococcus</taxon>
    </lineage>
</organism>
<feature type="DNA-binding region" description="H-T-H motif" evidence="2">
    <location>
        <begin position="29"/>
        <end position="48"/>
    </location>
</feature>
<dbReference type="SUPFAM" id="SSF46689">
    <property type="entry name" value="Homeodomain-like"/>
    <property type="match status" value="1"/>
</dbReference>
<sequence length="187" mass="21979">MDRRIRKTQQTIQQAFFKLLQQESFKEVTVQQIADSTDINRSTFYAHYLDKYDLLEKIEDALIADIFNSINTETYDGTQLTANLVEQIDEHMPWFELLFKMGRDSEIQDKLYTLVYQHLETFKDIDDTIGHIPFSYFMSYAAGAGLSLISHWIKDDHRIPKEDLIRYFNEIIINGPGSIVRQNIKES</sequence>
<dbReference type="PANTHER" id="PTHR43479:SF23">
    <property type="entry name" value="HTH TETR-TYPE DOMAIN-CONTAINING PROTEIN"/>
    <property type="match status" value="1"/>
</dbReference>
<dbReference type="RefSeq" id="WP_133444222.1">
    <property type="nucleotide sequence ID" value="NZ_SCWB01000013.1"/>
</dbReference>
<dbReference type="InterPro" id="IPR050624">
    <property type="entry name" value="HTH-type_Tx_Regulator"/>
</dbReference>
<dbReference type="Proteomes" id="UP000294802">
    <property type="component" value="Unassembled WGS sequence"/>
</dbReference>
<dbReference type="GO" id="GO:0003677">
    <property type="term" value="F:DNA binding"/>
    <property type="evidence" value="ECO:0007669"/>
    <property type="project" value="UniProtKB-UniRule"/>
</dbReference>
<keyword evidence="5" id="KW-1185">Reference proteome</keyword>
<gene>
    <name evidence="4" type="ORF">ERX29_08165</name>
</gene>
<dbReference type="PANTHER" id="PTHR43479">
    <property type="entry name" value="ACREF/ENVCD OPERON REPRESSOR-RELATED"/>
    <property type="match status" value="1"/>
</dbReference>
<accession>A0A4V3BET4</accession>
<keyword evidence="1 2" id="KW-0238">DNA-binding</keyword>
<evidence type="ECO:0000256" key="2">
    <source>
        <dbReference type="PROSITE-ProRule" id="PRU00335"/>
    </source>
</evidence>
<name>A0A4V3BET4_9STAP</name>
<dbReference type="Pfam" id="PF00440">
    <property type="entry name" value="TetR_N"/>
    <property type="match status" value="1"/>
</dbReference>
<evidence type="ECO:0000256" key="1">
    <source>
        <dbReference type="ARBA" id="ARBA00023125"/>
    </source>
</evidence>
<evidence type="ECO:0000259" key="3">
    <source>
        <dbReference type="PROSITE" id="PS50977"/>
    </source>
</evidence>
<comment type="caution">
    <text evidence="4">The sequence shown here is derived from an EMBL/GenBank/DDBJ whole genome shotgun (WGS) entry which is preliminary data.</text>
</comment>
<protein>
    <submittedName>
        <fullName evidence="4">TetR family transcriptional regulator</fullName>
    </submittedName>
</protein>
<dbReference type="InterPro" id="IPR009057">
    <property type="entry name" value="Homeodomain-like_sf"/>
</dbReference>
<dbReference type="Gene3D" id="1.10.357.10">
    <property type="entry name" value="Tetracycline Repressor, domain 2"/>
    <property type="match status" value="1"/>
</dbReference>
<evidence type="ECO:0000313" key="5">
    <source>
        <dbReference type="Proteomes" id="UP000294802"/>
    </source>
</evidence>
<dbReference type="AlphaFoldDB" id="A0A4V3BET4"/>
<feature type="domain" description="HTH tetR-type" evidence="3">
    <location>
        <begin position="6"/>
        <end position="66"/>
    </location>
</feature>
<evidence type="ECO:0000313" key="4">
    <source>
        <dbReference type="EMBL" id="TDM07707.1"/>
    </source>
</evidence>
<dbReference type="InterPro" id="IPR039532">
    <property type="entry name" value="TetR_C_Firmicutes"/>
</dbReference>
<dbReference type="InterPro" id="IPR001647">
    <property type="entry name" value="HTH_TetR"/>
</dbReference>
<reference evidence="4 5" key="1">
    <citation type="submission" date="2019-01" db="EMBL/GenBank/DDBJ databases">
        <title>Draft genome sequences of the type strains of six Macrococcus species.</title>
        <authorList>
            <person name="Mazhar S."/>
            <person name="Altermann E."/>
            <person name="Hill C."/>
            <person name="Mcauliffe O."/>
        </authorList>
    </citation>
    <scope>NUCLEOTIDE SEQUENCE [LARGE SCALE GENOMIC DNA]</scope>
    <source>
        <strain evidence="4 5">CCM4815</strain>
    </source>
</reference>
<dbReference type="OrthoDB" id="9810250at2"/>